<keyword evidence="1" id="KW-0812">Transmembrane</keyword>
<reference evidence="2 3" key="1">
    <citation type="submission" date="2019-11" db="EMBL/GenBank/DDBJ databases">
        <title>Comparative genomics of hydrocarbon-degrading Desulfosarcina strains.</title>
        <authorList>
            <person name="Watanabe M."/>
            <person name="Kojima H."/>
            <person name="Fukui M."/>
        </authorList>
    </citation>
    <scope>NUCLEOTIDE SEQUENCE [LARGE SCALE GENOMIC DNA]</scope>
    <source>
        <strain evidence="2 3">PL12</strain>
    </source>
</reference>
<evidence type="ECO:0000313" key="3">
    <source>
        <dbReference type="Proteomes" id="UP000427906"/>
    </source>
</evidence>
<accession>A0A5K7YKC2</accession>
<evidence type="ECO:0000256" key="1">
    <source>
        <dbReference type="SAM" id="Phobius"/>
    </source>
</evidence>
<protein>
    <submittedName>
        <fullName evidence="2">Uncharacterized protein</fullName>
    </submittedName>
</protein>
<dbReference type="RefSeq" id="WP_155315525.1">
    <property type="nucleotide sequence ID" value="NZ_AP021874.1"/>
</dbReference>
<sequence>MKTSVICIAVVLVSYVSSYLHVVYSADRIAILFGYAVSLGILPFLFGGTLGCIGLLFTGRGLIEGLKVHWWIPILCSIISLVPIAFVIWRMSQPGN</sequence>
<feature type="transmembrane region" description="Helical" evidence="1">
    <location>
        <begin position="70"/>
        <end position="89"/>
    </location>
</feature>
<organism evidence="2 3">
    <name type="scientific">Desulfosarcina alkanivorans</name>
    <dbReference type="NCBI Taxonomy" id="571177"/>
    <lineage>
        <taxon>Bacteria</taxon>
        <taxon>Pseudomonadati</taxon>
        <taxon>Thermodesulfobacteriota</taxon>
        <taxon>Desulfobacteria</taxon>
        <taxon>Desulfobacterales</taxon>
        <taxon>Desulfosarcinaceae</taxon>
        <taxon>Desulfosarcina</taxon>
    </lineage>
</organism>
<gene>
    <name evidence="2" type="ORF">DSCA_11710</name>
</gene>
<feature type="transmembrane region" description="Helical" evidence="1">
    <location>
        <begin position="35"/>
        <end position="58"/>
    </location>
</feature>
<dbReference type="EMBL" id="AP021874">
    <property type="protein sequence ID" value="BBO67241.1"/>
    <property type="molecule type" value="Genomic_DNA"/>
</dbReference>
<dbReference type="Proteomes" id="UP000427906">
    <property type="component" value="Chromosome"/>
</dbReference>
<dbReference type="KEGG" id="dalk:DSCA_11710"/>
<proteinExistence type="predicted"/>
<keyword evidence="3" id="KW-1185">Reference proteome</keyword>
<keyword evidence="1" id="KW-0472">Membrane</keyword>
<evidence type="ECO:0000313" key="2">
    <source>
        <dbReference type="EMBL" id="BBO67241.1"/>
    </source>
</evidence>
<dbReference type="AlphaFoldDB" id="A0A5K7YKC2"/>
<keyword evidence="1" id="KW-1133">Transmembrane helix</keyword>
<name>A0A5K7YKC2_9BACT</name>